<dbReference type="Gene3D" id="3.50.30.50">
    <property type="entry name" value="Putative cyclase"/>
    <property type="match status" value="1"/>
</dbReference>
<dbReference type="PANTHER" id="PTHR31118:SF12">
    <property type="entry name" value="CYCLASE-LIKE PROTEIN 2"/>
    <property type="match status" value="1"/>
</dbReference>
<organism evidence="2 3">
    <name type="scientific">Algoriphagus aestuariicola</name>
    <dbReference type="NCBI Taxonomy" id="1852016"/>
    <lineage>
        <taxon>Bacteria</taxon>
        <taxon>Pseudomonadati</taxon>
        <taxon>Bacteroidota</taxon>
        <taxon>Cytophagia</taxon>
        <taxon>Cytophagales</taxon>
        <taxon>Cyclobacteriaceae</taxon>
        <taxon>Algoriphagus</taxon>
    </lineage>
</organism>
<accession>A0ABS3BLZ2</accession>
<dbReference type="EMBL" id="JAFKCW010000001">
    <property type="protein sequence ID" value="MBN7799365.1"/>
    <property type="molecule type" value="Genomic_DNA"/>
</dbReference>
<feature type="signal peptide" evidence="1">
    <location>
        <begin position="1"/>
        <end position="25"/>
    </location>
</feature>
<dbReference type="Proteomes" id="UP000664698">
    <property type="component" value="Unassembled WGS sequence"/>
</dbReference>
<protein>
    <submittedName>
        <fullName evidence="2">Cyclase family protein</fullName>
    </submittedName>
</protein>
<evidence type="ECO:0000256" key="1">
    <source>
        <dbReference type="SAM" id="SignalP"/>
    </source>
</evidence>
<feature type="chain" id="PRO_5045323345" evidence="1">
    <location>
        <begin position="26"/>
        <end position="276"/>
    </location>
</feature>
<dbReference type="PROSITE" id="PS51257">
    <property type="entry name" value="PROKAR_LIPOPROTEIN"/>
    <property type="match status" value="1"/>
</dbReference>
<evidence type="ECO:0000313" key="2">
    <source>
        <dbReference type="EMBL" id="MBN7799365.1"/>
    </source>
</evidence>
<dbReference type="InterPro" id="IPR007325">
    <property type="entry name" value="KFase/CYL"/>
</dbReference>
<dbReference type="Pfam" id="PF04199">
    <property type="entry name" value="Cyclase"/>
    <property type="match status" value="1"/>
</dbReference>
<dbReference type="InterPro" id="IPR037175">
    <property type="entry name" value="KFase_sf"/>
</dbReference>
<dbReference type="RefSeq" id="WP_206567363.1">
    <property type="nucleotide sequence ID" value="NZ_JAFKCW010000001.1"/>
</dbReference>
<gene>
    <name evidence="2" type="ORF">J0A67_00755</name>
</gene>
<comment type="caution">
    <text evidence="2">The sequence shown here is derived from an EMBL/GenBank/DDBJ whole genome shotgun (WGS) entry which is preliminary data.</text>
</comment>
<keyword evidence="3" id="KW-1185">Reference proteome</keyword>
<keyword evidence="1" id="KW-0732">Signal</keyword>
<evidence type="ECO:0000313" key="3">
    <source>
        <dbReference type="Proteomes" id="UP000664698"/>
    </source>
</evidence>
<proteinExistence type="predicted"/>
<dbReference type="SUPFAM" id="SSF102198">
    <property type="entry name" value="Putative cyclase"/>
    <property type="match status" value="1"/>
</dbReference>
<reference evidence="2 3" key="1">
    <citation type="submission" date="2021-03" db="EMBL/GenBank/DDBJ databases">
        <title>novel species isolated from a fishpond in China.</title>
        <authorList>
            <person name="Lu H."/>
            <person name="Cai Z."/>
        </authorList>
    </citation>
    <scope>NUCLEOTIDE SEQUENCE [LARGE SCALE GENOMIC DNA]</scope>
    <source>
        <strain evidence="2 3">JCM 31546</strain>
    </source>
</reference>
<name>A0ABS3BLZ2_9BACT</name>
<dbReference type="PANTHER" id="PTHR31118">
    <property type="entry name" value="CYCLASE-LIKE PROTEIN 2"/>
    <property type="match status" value="1"/>
</dbReference>
<sequence>MMRTTVTSFSFLLYLGLITSCQKTAESSPPDPMESLAKLEWIDLSYSFDSTTLYWPNNPTGFELHTEAEGMTEKGYFYSSYSLSTPEHGGTHLDAPVHFSEKGLKLDELRLDQLIGKAVLIDVSEQALADRDYLIDTAAIMAWERRNGQIPEQSMVLFRTGYGKFYPDREKYFGTAKTGMEAIPELHFPGIHPDAAKFLAEQRKVKAVGLDTPSLDYGQSQDFASHQVLMGNNIPGFENMANLDQLPDSGIYIVALPIKIKDGSGGPLRVIAGVGR</sequence>